<name>A0AA36HCF8_CYLNA</name>
<dbReference type="Pfam" id="PF10316">
    <property type="entry name" value="7TM_GPCR_Srbc"/>
    <property type="match status" value="1"/>
</dbReference>
<evidence type="ECO:0000313" key="8">
    <source>
        <dbReference type="Proteomes" id="UP001176961"/>
    </source>
</evidence>
<evidence type="ECO:0000256" key="2">
    <source>
        <dbReference type="ARBA" id="ARBA00022692"/>
    </source>
</evidence>
<reference evidence="7" key="1">
    <citation type="submission" date="2023-07" db="EMBL/GenBank/DDBJ databases">
        <authorList>
            <consortium name="CYATHOMIX"/>
        </authorList>
    </citation>
    <scope>NUCLEOTIDE SEQUENCE</scope>
    <source>
        <strain evidence="7">N/A</strain>
    </source>
</reference>
<evidence type="ECO:0000256" key="1">
    <source>
        <dbReference type="ARBA" id="ARBA00004370"/>
    </source>
</evidence>
<dbReference type="Gene3D" id="1.20.1070.10">
    <property type="entry name" value="Rhodopsin 7-helix transmembrane proteins"/>
    <property type="match status" value="1"/>
</dbReference>
<accession>A0AA36HCF8</accession>
<evidence type="ECO:0000256" key="3">
    <source>
        <dbReference type="ARBA" id="ARBA00022989"/>
    </source>
</evidence>
<keyword evidence="4 5" id="KW-0472">Membrane</keyword>
<dbReference type="GO" id="GO:0004930">
    <property type="term" value="F:G protein-coupled receptor activity"/>
    <property type="evidence" value="ECO:0007669"/>
    <property type="project" value="InterPro"/>
</dbReference>
<dbReference type="SUPFAM" id="SSF81321">
    <property type="entry name" value="Family A G protein-coupled receptor-like"/>
    <property type="match status" value="1"/>
</dbReference>
<dbReference type="PANTHER" id="PTHR46955">
    <property type="entry name" value="PROTEIN CBG01349-RELATED"/>
    <property type="match status" value="1"/>
</dbReference>
<feature type="transmembrane region" description="Helical" evidence="5">
    <location>
        <begin position="50"/>
        <end position="75"/>
    </location>
</feature>
<dbReference type="PROSITE" id="PS50262">
    <property type="entry name" value="G_PROTEIN_RECEP_F1_2"/>
    <property type="match status" value="1"/>
</dbReference>
<dbReference type="EMBL" id="CATQJL010000316">
    <property type="protein sequence ID" value="CAJ0607695.1"/>
    <property type="molecule type" value="Genomic_DNA"/>
</dbReference>
<evidence type="ECO:0000313" key="7">
    <source>
        <dbReference type="EMBL" id="CAJ0607695.1"/>
    </source>
</evidence>
<comment type="subcellular location">
    <subcellularLocation>
        <location evidence="1">Membrane</location>
    </subcellularLocation>
</comment>
<sequence length="319" mass="35738">MFAAFGMISNTICLYVDIFLLIICVLQILANFVVLYVWCTTRRLYRNDSLILLVSLAFIDFVYAVLQFPYLIFLISGARPDNVPFDYDPWVVVPLGGPSAALMKSGCTVTTAIAIDRLLALYFPVDYYRRSKRYWSIGAFLFAILLALIDWLILQVTVTIQRVPGCSSFGCFTNELFRAYWGLSNMMMNLFSCLLTMVIMYHLLKRSARLTKASEVERHNRTKIDRSANRVALYILLVSALIGVVPGCLNGVGTVLSFQLLDEVSFFVGTCATLSGLSHAFIFGMAHHQIKYAILTKVCCLKPSNNKTTRVDGSNAVMS</sequence>
<dbReference type="Proteomes" id="UP001176961">
    <property type="component" value="Unassembled WGS sequence"/>
</dbReference>
<feature type="transmembrane region" description="Helical" evidence="5">
    <location>
        <begin position="95"/>
        <end position="122"/>
    </location>
</feature>
<keyword evidence="2 5" id="KW-0812">Transmembrane</keyword>
<dbReference type="AlphaFoldDB" id="A0AA36HCF8"/>
<dbReference type="GO" id="GO:0016020">
    <property type="term" value="C:membrane"/>
    <property type="evidence" value="ECO:0007669"/>
    <property type="project" value="UniProtKB-SubCell"/>
</dbReference>
<dbReference type="PANTHER" id="PTHR46955:SF3">
    <property type="entry name" value="G_PROTEIN_RECEP_F1_2 DOMAIN-CONTAINING PROTEIN"/>
    <property type="match status" value="1"/>
</dbReference>
<dbReference type="CDD" id="cd00637">
    <property type="entry name" value="7tm_classA_rhodopsin-like"/>
    <property type="match status" value="1"/>
</dbReference>
<evidence type="ECO:0000256" key="4">
    <source>
        <dbReference type="ARBA" id="ARBA00023136"/>
    </source>
</evidence>
<dbReference type="InterPro" id="IPR000276">
    <property type="entry name" value="GPCR_Rhodpsn"/>
</dbReference>
<evidence type="ECO:0000256" key="5">
    <source>
        <dbReference type="SAM" id="Phobius"/>
    </source>
</evidence>
<dbReference type="InterPro" id="IPR052322">
    <property type="entry name" value="Mito_rRNA_Mtase_NSUN4"/>
</dbReference>
<dbReference type="InterPro" id="IPR019420">
    <property type="entry name" value="7TM_GPCR_serpentine_rcpt_Srbc"/>
</dbReference>
<keyword evidence="3 5" id="KW-1133">Transmembrane helix</keyword>
<gene>
    <name evidence="7" type="ORF">CYNAS_LOCUS19678</name>
</gene>
<protein>
    <recommendedName>
        <fullName evidence="6">G-protein coupled receptors family 1 profile domain-containing protein</fullName>
    </recommendedName>
</protein>
<evidence type="ECO:0000259" key="6">
    <source>
        <dbReference type="PROSITE" id="PS50262"/>
    </source>
</evidence>
<dbReference type="InterPro" id="IPR017452">
    <property type="entry name" value="GPCR_Rhodpsn_7TM"/>
</dbReference>
<keyword evidence="8" id="KW-1185">Reference proteome</keyword>
<feature type="transmembrane region" description="Helical" evidence="5">
    <location>
        <begin position="134"/>
        <end position="154"/>
    </location>
</feature>
<dbReference type="PRINTS" id="PR00237">
    <property type="entry name" value="GPCRRHODOPSN"/>
</dbReference>
<feature type="domain" description="G-protein coupled receptors family 1 profile" evidence="6">
    <location>
        <begin position="30"/>
        <end position="283"/>
    </location>
</feature>
<feature type="transmembrane region" description="Helical" evidence="5">
    <location>
        <begin position="231"/>
        <end position="252"/>
    </location>
</feature>
<feature type="transmembrane region" description="Helical" evidence="5">
    <location>
        <begin position="12"/>
        <end position="38"/>
    </location>
</feature>
<comment type="caution">
    <text evidence="7">The sequence shown here is derived from an EMBL/GenBank/DDBJ whole genome shotgun (WGS) entry which is preliminary data.</text>
</comment>
<feature type="transmembrane region" description="Helical" evidence="5">
    <location>
        <begin position="264"/>
        <end position="286"/>
    </location>
</feature>
<feature type="transmembrane region" description="Helical" evidence="5">
    <location>
        <begin position="186"/>
        <end position="204"/>
    </location>
</feature>
<proteinExistence type="predicted"/>
<organism evidence="7 8">
    <name type="scientific">Cylicocyclus nassatus</name>
    <name type="common">Nematode worm</name>
    <dbReference type="NCBI Taxonomy" id="53992"/>
    <lineage>
        <taxon>Eukaryota</taxon>
        <taxon>Metazoa</taxon>
        <taxon>Ecdysozoa</taxon>
        <taxon>Nematoda</taxon>
        <taxon>Chromadorea</taxon>
        <taxon>Rhabditida</taxon>
        <taxon>Rhabditina</taxon>
        <taxon>Rhabditomorpha</taxon>
        <taxon>Strongyloidea</taxon>
        <taxon>Strongylidae</taxon>
        <taxon>Cylicocyclus</taxon>
    </lineage>
</organism>